<accession>A0A3N9XEY8</accession>
<comment type="caution">
    <text evidence="2">The sequence shown here is derived from an EMBL/GenBank/DDBJ whole genome shotgun (WGS) entry which is preliminary data.</text>
</comment>
<feature type="signal peptide" evidence="1">
    <location>
        <begin position="1"/>
        <end position="37"/>
    </location>
</feature>
<organism evidence="2 3">
    <name type="scientific">Micromonospora inaquosa</name>
    <dbReference type="NCBI Taxonomy" id="2203716"/>
    <lineage>
        <taxon>Bacteria</taxon>
        <taxon>Bacillati</taxon>
        <taxon>Actinomycetota</taxon>
        <taxon>Actinomycetes</taxon>
        <taxon>Micromonosporales</taxon>
        <taxon>Micromonosporaceae</taxon>
        <taxon>Micromonospora</taxon>
    </lineage>
</organism>
<evidence type="ECO:0000313" key="3">
    <source>
        <dbReference type="Proteomes" id="UP000282312"/>
    </source>
</evidence>
<sequence length="103" mass="10567">MTTMKSMRTWVRTALAVTLLGAAPVAAVALTPSAAMAAPSCNAGTWGGIYGWGDCRGMGSSKWQLKVSCTWGASATSSVITGDGHVDVQCPWGSARTASIIFV</sequence>
<proteinExistence type="predicted"/>
<dbReference type="Proteomes" id="UP000282312">
    <property type="component" value="Unassembled WGS sequence"/>
</dbReference>
<dbReference type="AlphaFoldDB" id="A0A3N9XEY8"/>
<dbReference type="PROSITE" id="PS51318">
    <property type="entry name" value="TAT"/>
    <property type="match status" value="1"/>
</dbReference>
<dbReference type="InterPro" id="IPR006311">
    <property type="entry name" value="TAT_signal"/>
</dbReference>
<evidence type="ECO:0008006" key="4">
    <source>
        <dbReference type="Google" id="ProtNLM"/>
    </source>
</evidence>
<evidence type="ECO:0000256" key="1">
    <source>
        <dbReference type="SAM" id="SignalP"/>
    </source>
</evidence>
<reference evidence="2 3" key="1">
    <citation type="submission" date="2018-05" db="EMBL/GenBank/DDBJ databases">
        <title>Micromonospora from Atacama Desert.</title>
        <authorList>
            <person name="Carro L."/>
            <person name="Goodfellow M."/>
            <person name="Klenk H.-P."/>
        </authorList>
    </citation>
    <scope>NUCLEOTIDE SEQUENCE [LARGE SCALE GENOMIC DNA]</scope>
    <source>
        <strain evidence="2 3">LB39</strain>
    </source>
</reference>
<protein>
    <recommendedName>
        <fullName evidence="4">Secreted protein</fullName>
    </recommendedName>
</protein>
<dbReference type="EMBL" id="QGSZ01000147">
    <property type="protein sequence ID" value="RQX05923.1"/>
    <property type="molecule type" value="Genomic_DNA"/>
</dbReference>
<name>A0A3N9XEY8_9ACTN</name>
<keyword evidence="3" id="KW-1185">Reference proteome</keyword>
<gene>
    <name evidence="2" type="ORF">DLJ59_06345</name>
</gene>
<feature type="chain" id="PRO_5018277194" description="Secreted protein" evidence="1">
    <location>
        <begin position="38"/>
        <end position="103"/>
    </location>
</feature>
<keyword evidence="1" id="KW-0732">Signal</keyword>
<evidence type="ECO:0000313" key="2">
    <source>
        <dbReference type="EMBL" id="RQX05923.1"/>
    </source>
</evidence>